<evidence type="ECO:0000256" key="8">
    <source>
        <dbReference type="RuleBase" id="RU004082"/>
    </source>
</evidence>
<protein>
    <recommendedName>
        <fullName evidence="2 8">Phosphoribulokinase</fullName>
        <ecNumber evidence="2 8">2.7.1.19</ecNumber>
    </recommendedName>
</protein>
<comment type="similarity">
    <text evidence="1 8">Belongs to the phosphoribulokinase family.</text>
</comment>
<dbReference type="InterPro" id="IPR006082">
    <property type="entry name" value="PRK"/>
</dbReference>
<feature type="domain" description="Phosphoribulokinase/uridine kinase" evidence="9">
    <location>
        <begin position="7"/>
        <end position="215"/>
    </location>
</feature>
<dbReference type="EC" id="2.7.1.19" evidence="2 8"/>
<dbReference type="OrthoDB" id="9773443at2"/>
<dbReference type="GO" id="GO:0005975">
    <property type="term" value="P:carbohydrate metabolic process"/>
    <property type="evidence" value="ECO:0007669"/>
    <property type="project" value="InterPro"/>
</dbReference>
<dbReference type="Gene3D" id="3.40.50.300">
    <property type="entry name" value="P-loop containing nucleotide triphosphate hydrolases"/>
    <property type="match status" value="1"/>
</dbReference>
<keyword evidence="11" id="KW-1185">Reference proteome</keyword>
<dbReference type="RefSeq" id="WP_126541540.1">
    <property type="nucleotide sequence ID" value="NZ_BSPM01000008.1"/>
</dbReference>
<dbReference type="AlphaFoldDB" id="A0A4R6RMH4"/>
<evidence type="ECO:0000256" key="5">
    <source>
        <dbReference type="ARBA" id="ARBA00022777"/>
    </source>
</evidence>
<dbReference type="Pfam" id="PF00485">
    <property type="entry name" value="PRK"/>
    <property type="match status" value="1"/>
</dbReference>
<dbReference type="Proteomes" id="UP000294547">
    <property type="component" value="Unassembled WGS sequence"/>
</dbReference>
<dbReference type="NCBIfam" id="NF011997">
    <property type="entry name" value="PRK15453.1"/>
    <property type="match status" value="1"/>
</dbReference>
<evidence type="ECO:0000256" key="4">
    <source>
        <dbReference type="ARBA" id="ARBA00022741"/>
    </source>
</evidence>
<dbReference type="SUPFAM" id="SSF52540">
    <property type="entry name" value="P-loop containing nucleoside triphosphate hydrolases"/>
    <property type="match status" value="1"/>
</dbReference>
<gene>
    <name evidence="10" type="ORF">EDD54_1641</name>
</gene>
<keyword evidence="4" id="KW-0547">Nucleotide-binding</keyword>
<evidence type="ECO:0000259" key="9">
    <source>
        <dbReference type="Pfam" id="PF00485"/>
    </source>
</evidence>
<evidence type="ECO:0000313" key="11">
    <source>
        <dbReference type="Proteomes" id="UP000294547"/>
    </source>
</evidence>
<organism evidence="10 11">
    <name type="scientific">Oharaeibacter diazotrophicus</name>
    <dbReference type="NCBI Taxonomy" id="1920512"/>
    <lineage>
        <taxon>Bacteria</taxon>
        <taxon>Pseudomonadati</taxon>
        <taxon>Pseudomonadota</taxon>
        <taxon>Alphaproteobacteria</taxon>
        <taxon>Hyphomicrobiales</taxon>
        <taxon>Pleomorphomonadaceae</taxon>
        <taxon>Oharaeibacter</taxon>
    </lineage>
</organism>
<evidence type="ECO:0000256" key="7">
    <source>
        <dbReference type="ARBA" id="ARBA00047663"/>
    </source>
</evidence>
<keyword evidence="5 10" id="KW-0418">Kinase</keyword>
<name>A0A4R6RMH4_9HYPH</name>
<dbReference type="EMBL" id="SNXY01000006">
    <property type="protein sequence ID" value="TDP87742.1"/>
    <property type="molecule type" value="Genomic_DNA"/>
</dbReference>
<evidence type="ECO:0000256" key="1">
    <source>
        <dbReference type="ARBA" id="ARBA00009719"/>
    </source>
</evidence>
<dbReference type="PROSITE" id="PS00567">
    <property type="entry name" value="PHOSPHORIBULOKINASE"/>
    <property type="match status" value="1"/>
</dbReference>
<evidence type="ECO:0000256" key="3">
    <source>
        <dbReference type="ARBA" id="ARBA00022679"/>
    </source>
</evidence>
<dbReference type="GO" id="GO:0008974">
    <property type="term" value="F:phosphoribulokinase activity"/>
    <property type="evidence" value="ECO:0007669"/>
    <property type="project" value="UniProtKB-EC"/>
</dbReference>
<evidence type="ECO:0000256" key="6">
    <source>
        <dbReference type="ARBA" id="ARBA00022840"/>
    </source>
</evidence>
<evidence type="ECO:0000313" key="10">
    <source>
        <dbReference type="EMBL" id="TDP87742.1"/>
    </source>
</evidence>
<dbReference type="InterPro" id="IPR027417">
    <property type="entry name" value="P-loop_NTPase"/>
</dbReference>
<dbReference type="InterPro" id="IPR006083">
    <property type="entry name" value="PRK/URK"/>
</dbReference>
<keyword evidence="3" id="KW-0808">Transferase</keyword>
<dbReference type="PRINTS" id="PR00478">
    <property type="entry name" value="PHRIBLKINASE"/>
</dbReference>
<sequence length="291" mass="33291">MSERHPIIAITGSSGAGTTSVRATFEQIFRRESIDAAYIEGDSFHRWDRVAMKAKSAEESARGNYTFSHFGPEANLLEELEAVFRSYGENGTGRFRHYAHDHEESRLFGIPEGTFSDWEDFPEDTDLLFYEGLHGAAVTGEVDIARHVDLKIGVVPVINLEWIQKIHRDKATRGYSTEAVTDTILRRMHDYVHYICPQFTQTDINFQRVPTVDTSNPFVARWIPTADESMVVIRFRNPRGIDFPYLLSMIHDSFMSRANSIVVPGPKMELAMQLILTPKILRLVERKKRLL</sequence>
<keyword evidence="6" id="KW-0067">ATP-binding</keyword>
<evidence type="ECO:0000256" key="2">
    <source>
        <dbReference type="ARBA" id="ARBA00012042"/>
    </source>
</evidence>
<comment type="caution">
    <text evidence="10">The sequence shown here is derived from an EMBL/GenBank/DDBJ whole genome shotgun (WGS) entry which is preliminary data.</text>
</comment>
<proteinExistence type="inferred from homology"/>
<comment type="catalytic activity">
    <reaction evidence="7 8">
        <text>D-ribulose 5-phosphate + ATP = D-ribulose 1,5-bisphosphate + ADP + H(+)</text>
        <dbReference type="Rhea" id="RHEA:19365"/>
        <dbReference type="ChEBI" id="CHEBI:15378"/>
        <dbReference type="ChEBI" id="CHEBI:30616"/>
        <dbReference type="ChEBI" id="CHEBI:57870"/>
        <dbReference type="ChEBI" id="CHEBI:58121"/>
        <dbReference type="ChEBI" id="CHEBI:456216"/>
        <dbReference type="EC" id="2.7.1.19"/>
    </reaction>
</comment>
<accession>A0A4R6RMH4</accession>
<dbReference type="GO" id="GO:0005524">
    <property type="term" value="F:ATP binding"/>
    <property type="evidence" value="ECO:0007669"/>
    <property type="project" value="UniProtKB-KW"/>
</dbReference>
<reference evidence="10 11" key="1">
    <citation type="submission" date="2019-03" db="EMBL/GenBank/DDBJ databases">
        <title>Genomic Encyclopedia of Type Strains, Phase IV (KMG-IV): sequencing the most valuable type-strain genomes for metagenomic binning, comparative biology and taxonomic classification.</title>
        <authorList>
            <person name="Goeker M."/>
        </authorList>
    </citation>
    <scope>NUCLEOTIDE SEQUENCE [LARGE SCALE GENOMIC DNA]</scope>
    <source>
        <strain evidence="10 11">DSM 102969</strain>
    </source>
</reference>